<dbReference type="InterPro" id="IPR056073">
    <property type="entry name" value="DUF7656"/>
</dbReference>
<feature type="region of interest" description="Disordered" evidence="2">
    <location>
        <begin position="484"/>
        <end position="516"/>
    </location>
</feature>
<dbReference type="Pfam" id="PF24674">
    <property type="entry name" value="MACPF_SNTX"/>
    <property type="match status" value="1"/>
</dbReference>
<feature type="domain" description="Protein kinase" evidence="3">
    <location>
        <begin position="157"/>
        <end position="433"/>
    </location>
</feature>
<dbReference type="Pfam" id="PF24676">
    <property type="entry name" value="DUF7656"/>
    <property type="match status" value="1"/>
</dbReference>
<dbReference type="InterPro" id="IPR001245">
    <property type="entry name" value="Ser-Thr/Tyr_kinase_cat_dom"/>
</dbReference>
<dbReference type="Pfam" id="PF26633">
    <property type="entry name" value="DUF8206"/>
    <property type="match status" value="1"/>
</dbReference>
<dbReference type="PANTHER" id="PTHR32046:SF11">
    <property type="entry name" value="IMMUNE-ASSOCIATED NUCLEOTIDE-BINDING PROTEIN 10-LIKE"/>
    <property type="match status" value="1"/>
</dbReference>
<dbReference type="Gene3D" id="1.10.510.10">
    <property type="entry name" value="Transferase(Phosphotransferase) domain 1"/>
    <property type="match status" value="1"/>
</dbReference>
<dbReference type="PANTHER" id="PTHR32046">
    <property type="entry name" value="G DOMAIN-CONTAINING PROTEIN"/>
    <property type="match status" value="1"/>
</dbReference>
<name>A0A397SWP9_9GLOM</name>
<evidence type="ECO:0000259" key="3">
    <source>
        <dbReference type="PROSITE" id="PS50011"/>
    </source>
</evidence>
<sequence>MSETQVIEQTYVTTTVESKDEQTTSKHASTSGIISHNEGSTSDEEHDHRYDEGGNSEVVSISSSKLRASTPQLSNNVNTMSSSTREELLENFGECTECKRPNTGIDNWCLSCNSEHFRSQFNNWTSLNDNIDKIIKNSQLSAKNSNYVLEWIPYEKFKDVKYLAKGGYGTVYSAYWSDGHILGWDKKLNQWKRYGKDLVALKRLHNSQFITIEFLDQIVKTHLQLHDSNLIIQYYGLTQYPETDDYMIVMEYANQGSIRSYLNGRFNTMDWYGKMNILSNIVQGLEYIHSSGYVHYNFHVGNVLRTGTGETIITDIGIKKPIIKLTSVLRDKEEIYGVLPYLAPEVLYSKRFTTASDIYSFGIMMNEIISGLPPFNNVAHDNQLASDICMGRRPEIPEHIPRLLEDLIKRCWETKPSNRPSAKELKDLITQWWNDIQNDKETEIFTQCKDSEKSRNSTFTPTPLLYVSHPEAVYHSRLLEFDNLPKPNKTNRRSKLSSSSPYSASRQIDSTVEYQDDDQSEDAVSCSKRIIRRKSLGRVAFIGSLYNATRDTFCGTTLLKTKFPNDSISRADIPNNELLYDYEDSYKEKFDKLDVEAELKLSVLTGLFSLEGTSKYLNDVKESLRYVKGTLIYKLITVEENLNFYHDDVKECISIDGFSNFDATHVVIGIKWGATMITSFECKNTKEENKSQLEETLKYYFENLSLFTSRDDIIDGRSNFMSHFSIKLLGDVVPHNKKFPQSLNEVEKIIVEFPSYVKQFNDGKGFPIEYILYPLSEFAKLLSPNLIVNNMINESDEEVILKLVQIYDGLSESKQRLNDLFHDAKSISHLISDTNFNEINNRVQKVRIEEARFRREFAEHLIKIRSGKSNINEFESKIVAFQKSILSKSSFITFIDKHRSISIMVGLIPILKAKKVEYLGKNLTVDHILHKYTNKNIYILLDNDEYTINDNLSPVQSMFRNLYNSDEGSSRFFIANLKICTRIKCSRYPVIQHYINGKLNSSDYYNDNKGLFVSNLVKFDPAPRIIPINNPNKKMRLTIHCPQTDCPSATCNWKCFKCKRDIEYGFNRYLYCGCGESSIDHCKFRCNSPHHIEGFIPFESNTLIDLLPSAPPEEINILLLGETGVGKSTFINAFMNYLKFDTLNEAMSGNIEVLIPSQFTLRDENYDMKTIKIGDDDSNELLGNVGMSSTMECKSYVFHAPRNRHIRLIDTPGVGDTRGIDQDKKNFENILNCISNYKFLNGICILLKPNNSRVNIVFRFCIQELLSHLHKNAKDNIMFCFTNARGTFYRPGDTLPSLKEQLKKLNESSKVEIKINKHIIYCFDNESFRFLAAIKNNIQFTQNEEQNFAESWKRSVDEAKRLIEYIAECPPHQVEDTLSLNNARNIVVILSKLLAEIGQLIRTNIKLIKEQQKEIANSKQTIEELKDKLYIPQIDLEPVSLGYPRLVCTSSSCVKVVEIDQTNQKKIDYITCQDKICLNNVECDTINDAALRNCEVMFRGTCKKCGCKWDKHMRITYENKQIIKKIIDQNVESQISKKQSDQETKRAIIEGYQFKVEQLQNEQKIINEISIKFAQFLRQNAIAAFNDAYADYLDHFIIEEKIKKSVDPNHYDDEILKGLENMKKSYLEQIVVIKQAIESNDPSMPPISPSDMNKLEQQLYNLPINGHTLKKIRDEAKLSQTNVL</sequence>
<dbReference type="SUPFAM" id="SSF56112">
    <property type="entry name" value="Protein kinase-like (PK-like)"/>
    <property type="match status" value="1"/>
</dbReference>
<feature type="compositionally biased region" description="Polar residues" evidence="2">
    <location>
        <begin position="1"/>
        <end position="16"/>
    </location>
</feature>
<gene>
    <name evidence="4" type="ORF">C1645_878195</name>
</gene>
<dbReference type="InterPro" id="IPR056072">
    <property type="entry name" value="SNTX_MACPF/CDC-like_dom"/>
</dbReference>
<dbReference type="OrthoDB" id="8954335at2759"/>
<accession>A0A397SWP9</accession>
<dbReference type="SUPFAM" id="SSF52540">
    <property type="entry name" value="P-loop containing nucleoside triphosphate hydrolases"/>
    <property type="match status" value="1"/>
</dbReference>
<dbReference type="Pfam" id="PF07714">
    <property type="entry name" value="PK_Tyr_Ser-Thr"/>
    <property type="match status" value="1"/>
</dbReference>
<comment type="similarity">
    <text evidence="1">Belongs to the protein kinase superfamily. TKL Ser/Thr protein kinase family. ROCO subfamily.</text>
</comment>
<evidence type="ECO:0000256" key="1">
    <source>
        <dbReference type="ARBA" id="ARBA00008171"/>
    </source>
</evidence>
<feature type="compositionally biased region" description="Low complexity" evidence="2">
    <location>
        <begin position="496"/>
        <end position="506"/>
    </location>
</feature>
<organism evidence="4 5">
    <name type="scientific">Glomus cerebriforme</name>
    <dbReference type="NCBI Taxonomy" id="658196"/>
    <lineage>
        <taxon>Eukaryota</taxon>
        <taxon>Fungi</taxon>
        <taxon>Fungi incertae sedis</taxon>
        <taxon>Mucoromycota</taxon>
        <taxon>Glomeromycotina</taxon>
        <taxon>Glomeromycetes</taxon>
        <taxon>Glomerales</taxon>
        <taxon>Glomeraceae</taxon>
        <taxon>Glomus</taxon>
    </lineage>
</organism>
<reference evidence="4 5" key="1">
    <citation type="submission" date="2018-06" db="EMBL/GenBank/DDBJ databases">
        <title>Comparative genomics reveals the genomic features of Rhizophagus irregularis, R. cerebriforme, R. diaphanum and Gigaspora rosea, and their symbiotic lifestyle signature.</title>
        <authorList>
            <person name="Morin E."/>
            <person name="San Clemente H."/>
            <person name="Chen E.C.H."/>
            <person name="De La Providencia I."/>
            <person name="Hainaut M."/>
            <person name="Kuo A."/>
            <person name="Kohler A."/>
            <person name="Murat C."/>
            <person name="Tang N."/>
            <person name="Roy S."/>
            <person name="Loubradou J."/>
            <person name="Henrissat B."/>
            <person name="Grigoriev I.V."/>
            <person name="Corradi N."/>
            <person name="Roux C."/>
            <person name="Martin F.M."/>
        </authorList>
    </citation>
    <scope>NUCLEOTIDE SEQUENCE [LARGE SCALE GENOMIC DNA]</scope>
    <source>
        <strain evidence="4 5">DAOM 227022</strain>
    </source>
</reference>
<dbReference type="Gene3D" id="3.40.50.300">
    <property type="entry name" value="P-loop containing nucleotide triphosphate hydrolases"/>
    <property type="match status" value="1"/>
</dbReference>
<evidence type="ECO:0000256" key="2">
    <source>
        <dbReference type="SAM" id="MobiDB-lite"/>
    </source>
</evidence>
<dbReference type="EMBL" id="QKYT01000322">
    <property type="protein sequence ID" value="RIA87174.1"/>
    <property type="molecule type" value="Genomic_DNA"/>
</dbReference>
<dbReference type="InterPro" id="IPR025662">
    <property type="entry name" value="Sigma_54_int_dom_ATP-bd_1"/>
</dbReference>
<evidence type="ECO:0000313" key="4">
    <source>
        <dbReference type="EMBL" id="RIA87174.1"/>
    </source>
</evidence>
<dbReference type="InterPro" id="IPR027417">
    <property type="entry name" value="P-loop_NTPase"/>
</dbReference>
<dbReference type="InterPro" id="IPR000719">
    <property type="entry name" value="Prot_kinase_dom"/>
</dbReference>
<dbReference type="InterPro" id="IPR011009">
    <property type="entry name" value="Kinase-like_dom_sf"/>
</dbReference>
<feature type="compositionally biased region" description="Polar residues" evidence="2">
    <location>
        <begin position="25"/>
        <end position="40"/>
    </location>
</feature>
<feature type="compositionally biased region" description="Basic and acidic residues" evidence="2">
    <location>
        <begin position="43"/>
        <end position="52"/>
    </location>
</feature>
<dbReference type="Proteomes" id="UP000265703">
    <property type="component" value="Unassembled WGS sequence"/>
</dbReference>
<comment type="caution">
    <text evidence="4">The sequence shown here is derived from an EMBL/GenBank/DDBJ whole genome shotgun (WGS) entry which is preliminary data.</text>
</comment>
<dbReference type="PROSITE" id="PS50011">
    <property type="entry name" value="PROTEIN_KINASE_DOM"/>
    <property type="match status" value="1"/>
</dbReference>
<dbReference type="GO" id="GO:0005524">
    <property type="term" value="F:ATP binding"/>
    <property type="evidence" value="ECO:0007669"/>
    <property type="project" value="InterPro"/>
</dbReference>
<keyword evidence="5" id="KW-1185">Reference proteome</keyword>
<protein>
    <recommendedName>
        <fullName evidence="3">Protein kinase domain-containing protein</fullName>
    </recommendedName>
</protein>
<dbReference type="InterPro" id="IPR058519">
    <property type="entry name" value="DUF8206"/>
</dbReference>
<proteinExistence type="inferred from homology"/>
<dbReference type="GO" id="GO:0004672">
    <property type="term" value="F:protein kinase activity"/>
    <property type="evidence" value="ECO:0007669"/>
    <property type="project" value="InterPro"/>
</dbReference>
<dbReference type="PROSITE" id="PS00675">
    <property type="entry name" value="SIGMA54_INTERACT_1"/>
    <property type="match status" value="1"/>
</dbReference>
<feature type="compositionally biased region" description="Polar residues" evidence="2">
    <location>
        <begin position="57"/>
        <end position="67"/>
    </location>
</feature>
<feature type="region of interest" description="Disordered" evidence="2">
    <location>
        <begin position="1"/>
        <end position="67"/>
    </location>
</feature>
<evidence type="ECO:0000313" key="5">
    <source>
        <dbReference type="Proteomes" id="UP000265703"/>
    </source>
</evidence>